<dbReference type="GO" id="GO:0005509">
    <property type="term" value="F:calcium ion binding"/>
    <property type="evidence" value="ECO:0007669"/>
    <property type="project" value="TreeGrafter"/>
</dbReference>
<comment type="caution">
    <text evidence="6">The sequence shown here is derived from an EMBL/GenBank/DDBJ whole genome shotgun (WGS) entry which is preliminary data.</text>
</comment>
<evidence type="ECO:0000313" key="6">
    <source>
        <dbReference type="EMBL" id="KAK8403176.1"/>
    </source>
</evidence>
<gene>
    <name evidence="6" type="ORF">O3P69_000995</name>
</gene>
<keyword evidence="1" id="KW-0479">Metal-binding</keyword>
<feature type="domain" description="C2" evidence="5">
    <location>
        <begin position="521"/>
        <end position="634"/>
    </location>
</feature>
<dbReference type="FunFam" id="2.60.40.150:FF:000167">
    <property type="entry name" value="Multiple C2 domains, transmembrane 2a"/>
    <property type="match status" value="1"/>
</dbReference>
<keyword evidence="4" id="KW-1133">Transmembrane helix</keyword>
<dbReference type="InterPro" id="IPR000008">
    <property type="entry name" value="C2_dom"/>
</dbReference>
<dbReference type="GO" id="GO:0030672">
    <property type="term" value="C:synaptic vesicle membrane"/>
    <property type="evidence" value="ECO:0007669"/>
    <property type="project" value="TreeGrafter"/>
</dbReference>
<feature type="region of interest" description="Disordered" evidence="3">
    <location>
        <begin position="1"/>
        <end position="205"/>
    </location>
</feature>
<dbReference type="PRINTS" id="PR00360">
    <property type="entry name" value="C2DOMAIN"/>
</dbReference>
<feature type="compositionally biased region" description="Polar residues" evidence="3">
    <location>
        <begin position="88"/>
        <end position="100"/>
    </location>
</feature>
<evidence type="ECO:0000259" key="5">
    <source>
        <dbReference type="PROSITE" id="PS50004"/>
    </source>
</evidence>
<keyword evidence="7" id="KW-1185">Reference proteome</keyword>
<dbReference type="PROSITE" id="PS50004">
    <property type="entry name" value="C2"/>
    <property type="match status" value="3"/>
</dbReference>
<name>A0AAW0UVX2_SCYPA</name>
<dbReference type="InterPro" id="IPR035892">
    <property type="entry name" value="C2_domain_sf"/>
</dbReference>
<proteinExistence type="predicted"/>
<dbReference type="Proteomes" id="UP001487740">
    <property type="component" value="Unassembled WGS sequence"/>
</dbReference>
<dbReference type="SUPFAM" id="SSF49562">
    <property type="entry name" value="C2 domain (Calcium/lipid-binding domain, CaLB)"/>
    <property type="match status" value="3"/>
</dbReference>
<keyword evidence="4" id="KW-0472">Membrane</keyword>
<dbReference type="CDD" id="cd04042">
    <property type="entry name" value="C2A_MCTP_PRT"/>
    <property type="match status" value="1"/>
</dbReference>
<sequence>MLRVPGSGVGSSRENGHQGGAMRRSFSKSANDLLHRTRSPSGERSSEPSPKGSPTLGTRKAKEQDRPRANTQSRPAPSFFTTFKTKFQRTLNGVRSNSHPDVSVERQDSTTDYAADNSSAEQSSSGTPLTMSPRRGPHLASGRHYSNDTSGAPGESGDQGASIASNFSPPTPARAAHFTNDTASPSPLLGRGTESDTSQQDPAVQRQRALRQHSFFQLHIHLKRGQDLVARDACGKLLPQYSSYQSGETTRAGTSDPYVKFKVAGKLAYKSKTVYKDLNPTWDESFTVGIEDPFEPVTVKVFDYDWGLQDDFMGLATIDLTTLDLDKCTAVELPLSEPRKASPPYMGKLYMSLTLQPKTQEEKEQYLQRGGSRLAEQQRRLKSQIWSSVVTIVLVEGKNLLPMDADGTSDPYVKFRLGNEKYKSKADQHTLNPKWLEQFDFHQFEDQSQFLEITVWDKDVRSKDDFMGRCILDISKYEKEKTHHIWAPLDKGAGSVFILLTVSGITSSETISDLHSFDDNPKELANIAASYKWTRTLQNVFRAQGLASADIGGKSDPFCVLELVNDRLQTQTEYKTLSPSWNKIFNFNVKDIHSILEVTVYDEDRDHKVEFLGKIAIPLLRIRNGEKKWHALKDKKLRMRAKGVNPEILLECTVYWNPMRAAIRTFMPKEEKFMQVEQKFKRQVFITNVNRLKACVMDLVEGGKFIKSCFEWEYPIRSTFAFIGFMVGTYCFEPYMIPIILLIVYLKNYIVLSIVGTMSHREDEADYSVDDDEVDDDEKDKEEKKSLKERLQAIQEVTATVQNAIGAIASLFESVNNTFNFSVPFLSWLLIIVLIVGTFVLYYIPIRYLVMIWGVNKFTRKLIRPHAVINNELLDFLSRVPDDETLRDCRELRMVAQLHDDKRRDNRKKKQS</sequence>
<dbReference type="GO" id="GO:0046928">
    <property type="term" value="P:regulation of neurotransmitter secretion"/>
    <property type="evidence" value="ECO:0007669"/>
    <property type="project" value="TreeGrafter"/>
</dbReference>
<evidence type="ECO:0000256" key="3">
    <source>
        <dbReference type="SAM" id="MobiDB-lite"/>
    </source>
</evidence>
<dbReference type="PANTHER" id="PTHR45911">
    <property type="entry name" value="C2 DOMAIN-CONTAINING PROTEIN"/>
    <property type="match status" value="1"/>
</dbReference>
<feature type="domain" description="C2" evidence="5">
    <location>
        <begin position="196"/>
        <end position="335"/>
    </location>
</feature>
<organism evidence="6 7">
    <name type="scientific">Scylla paramamosain</name>
    <name type="common">Mud crab</name>
    <dbReference type="NCBI Taxonomy" id="85552"/>
    <lineage>
        <taxon>Eukaryota</taxon>
        <taxon>Metazoa</taxon>
        <taxon>Ecdysozoa</taxon>
        <taxon>Arthropoda</taxon>
        <taxon>Crustacea</taxon>
        <taxon>Multicrustacea</taxon>
        <taxon>Malacostraca</taxon>
        <taxon>Eumalacostraca</taxon>
        <taxon>Eucarida</taxon>
        <taxon>Decapoda</taxon>
        <taxon>Pleocyemata</taxon>
        <taxon>Brachyura</taxon>
        <taxon>Eubrachyura</taxon>
        <taxon>Portunoidea</taxon>
        <taxon>Portunidae</taxon>
        <taxon>Portuninae</taxon>
        <taxon>Scylla</taxon>
    </lineage>
</organism>
<evidence type="ECO:0000313" key="7">
    <source>
        <dbReference type="Proteomes" id="UP001487740"/>
    </source>
</evidence>
<reference evidence="6 7" key="1">
    <citation type="submission" date="2023-03" db="EMBL/GenBank/DDBJ databases">
        <title>High-quality genome of Scylla paramamosain provides insights in environmental adaptation.</title>
        <authorList>
            <person name="Zhang L."/>
        </authorList>
    </citation>
    <scope>NUCLEOTIDE SEQUENCE [LARGE SCALE GENOMIC DNA]</scope>
    <source>
        <strain evidence="6">LZ_2023a</strain>
        <tissue evidence="6">Muscle</tissue>
    </source>
</reference>
<keyword evidence="2" id="KW-0106">Calcium</keyword>
<evidence type="ECO:0000256" key="1">
    <source>
        <dbReference type="ARBA" id="ARBA00022723"/>
    </source>
</evidence>
<dbReference type="FunFam" id="2.60.40.150:FF:000050">
    <property type="entry name" value="Multiple C2 and transmembrane domain containing 1"/>
    <property type="match status" value="1"/>
</dbReference>
<dbReference type="PANTHER" id="PTHR45911:SF4">
    <property type="entry name" value="MULTIPLE C2 AND TRANSMEMBRANE DOMAIN-CONTAINING PROTEIN"/>
    <property type="match status" value="1"/>
</dbReference>
<dbReference type="Pfam" id="PF00168">
    <property type="entry name" value="C2"/>
    <property type="match status" value="3"/>
</dbReference>
<feature type="compositionally biased region" description="Polar residues" evidence="3">
    <location>
        <begin position="110"/>
        <end position="130"/>
    </location>
</feature>
<feature type="domain" description="C2" evidence="5">
    <location>
        <begin position="368"/>
        <end position="487"/>
    </location>
</feature>
<dbReference type="EMBL" id="JARAKH010000007">
    <property type="protein sequence ID" value="KAK8403176.1"/>
    <property type="molecule type" value="Genomic_DNA"/>
</dbReference>
<accession>A0AAW0UVX2</accession>
<feature type="transmembrane region" description="Helical" evidence="4">
    <location>
        <begin position="825"/>
        <end position="844"/>
    </location>
</feature>
<evidence type="ECO:0000256" key="2">
    <source>
        <dbReference type="ARBA" id="ARBA00022837"/>
    </source>
</evidence>
<dbReference type="Gene3D" id="2.60.40.150">
    <property type="entry name" value="C2 domain"/>
    <property type="match status" value="3"/>
</dbReference>
<protein>
    <recommendedName>
        <fullName evidence="5">C2 domain-containing protein</fullName>
    </recommendedName>
</protein>
<dbReference type="SMART" id="SM00239">
    <property type="entry name" value="C2"/>
    <property type="match status" value="3"/>
</dbReference>
<feature type="compositionally biased region" description="Low complexity" evidence="3">
    <location>
        <begin position="39"/>
        <end position="54"/>
    </location>
</feature>
<dbReference type="CDD" id="cd08377">
    <property type="entry name" value="C2C_MCTP_PRT"/>
    <property type="match status" value="1"/>
</dbReference>
<evidence type="ECO:0000256" key="4">
    <source>
        <dbReference type="SAM" id="Phobius"/>
    </source>
</evidence>
<dbReference type="CDD" id="cd08376">
    <property type="entry name" value="C2B_MCTP_PRT"/>
    <property type="match status" value="1"/>
</dbReference>
<dbReference type="AlphaFoldDB" id="A0AAW0UVX2"/>
<keyword evidence="4" id="KW-0812">Transmembrane</keyword>